<dbReference type="InterPro" id="IPR052900">
    <property type="entry name" value="Phospholipid_Metab_Enz"/>
</dbReference>
<dbReference type="Gene3D" id="3.60.21.70">
    <property type="entry name" value="PhoD-like phosphatase"/>
    <property type="match status" value="1"/>
</dbReference>
<evidence type="ECO:0000313" key="5">
    <source>
        <dbReference type="Proteomes" id="UP000004926"/>
    </source>
</evidence>
<dbReference type="InterPro" id="IPR018946">
    <property type="entry name" value="PhoD-like_MPP"/>
</dbReference>
<evidence type="ECO:0000313" key="4">
    <source>
        <dbReference type="EMBL" id="EHR49937.1"/>
    </source>
</evidence>
<dbReference type="PANTHER" id="PTHR43606:SF1">
    <property type="entry name" value="PHOD-LIKE PHOSPHATASE METALLOPHOSPHATASE DOMAIN-CONTAINING PROTEIN"/>
    <property type="match status" value="1"/>
</dbReference>
<dbReference type="Pfam" id="PF16655">
    <property type="entry name" value="PhoD_N"/>
    <property type="match status" value="1"/>
</dbReference>
<dbReference type="STRING" id="882083.SacmaDRAFT_1666"/>
<keyword evidence="1" id="KW-0812">Transmembrane</keyword>
<dbReference type="EMBL" id="CM001439">
    <property type="protein sequence ID" value="EHR49937.1"/>
    <property type="molecule type" value="Genomic_DNA"/>
</dbReference>
<reference evidence="4 5" key="1">
    <citation type="journal article" date="2012" name="Stand. Genomic Sci.">
        <title>Genome sequence of the ocean sediment bacterium Saccharomonospora marina type strain (XMU15(T)).</title>
        <authorList>
            <person name="Klenk H.P."/>
            <person name="Lu M."/>
            <person name="Lucas S."/>
            <person name="Lapidus A."/>
            <person name="Copeland A."/>
            <person name="Pitluck S."/>
            <person name="Goodwin L.A."/>
            <person name="Han C."/>
            <person name="Tapia R."/>
            <person name="Brambilla E.M."/>
            <person name="Potter G."/>
            <person name="Land M."/>
            <person name="Ivanova N."/>
            <person name="Rohde M."/>
            <person name="Goker M."/>
            <person name="Detter J.C."/>
            <person name="Li W.J."/>
            <person name="Kyrpides N.C."/>
            <person name="Woyke T."/>
        </authorList>
    </citation>
    <scope>NUCLEOTIDE SEQUENCE [LARGE SCALE GENOMIC DNA]</scope>
    <source>
        <strain evidence="4 5">XMU15</strain>
    </source>
</reference>
<feature type="domain" description="Phospholipase D N-terminal" evidence="3">
    <location>
        <begin position="46"/>
        <end position="136"/>
    </location>
</feature>
<feature type="domain" description="PhoD-like phosphatase metallophosphatase" evidence="2">
    <location>
        <begin position="152"/>
        <end position="496"/>
    </location>
</feature>
<dbReference type="PROSITE" id="PS51318">
    <property type="entry name" value="TAT"/>
    <property type="match status" value="1"/>
</dbReference>
<dbReference type="InterPro" id="IPR038607">
    <property type="entry name" value="PhoD-like_sf"/>
</dbReference>
<evidence type="ECO:0000256" key="1">
    <source>
        <dbReference type="SAM" id="Phobius"/>
    </source>
</evidence>
<feature type="transmembrane region" description="Helical" evidence="1">
    <location>
        <begin position="12"/>
        <end position="37"/>
    </location>
</feature>
<proteinExistence type="predicted"/>
<protein>
    <submittedName>
        <fullName evidence="4">Phosphodiesterase/alkaline phosphatase D</fullName>
    </submittedName>
</protein>
<dbReference type="AlphaFoldDB" id="H5X3K3"/>
<name>H5X3K3_9PSEU</name>
<evidence type="ECO:0000259" key="3">
    <source>
        <dbReference type="Pfam" id="PF16655"/>
    </source>
</evidence>
<accession>H5X3K3</accession>
<dbReference type="Proteomes" id="UP000004926">
    <property type="component" value="Chromosome"/>
</dbReference>
<dbReference type="RefSeq" id="WP_009153322.1">
    <property type="nucleotide sequence ID" value="NZ_CM001439.1"/>
</dbReference>
<dbReference type="PANTHER" id="PTHR43606">
    <property type="entry name" value="PHOSPHATASE, PUTATIVE (AFU_ORTHOLOGUE AFUA_6G08710)-RELATED"/>
    <property type="match status" value="1"/>
</dbReference>
<dbReference type="HOGENOM" id="CLU_525464_0_0_11"/>
<keyword evidence="1" id="KW-0472">Membrane</keyword>
<dbReference type="Pfam" id="PF09423">
    <property type="entry name" value="PhoD"/>
    <property type="match status" value="1"/>
</dbReference>
<dbReference type="eggNOG" id="COG3540">
    <property type="taxonomic scope" value="Bacteria"/>
</dbReference>
<sequence>MSEQNPLPRRGVLKAGVLGAGVVATGVLGATPAAALIRAGRPRLTHGVQSGDVSSHSAIVWTRADRPSRMVVEIARDPSFRRARVVRGPVLSPRTGGTGKVRLTGLPKGAEVHYRVTAEDLDGRATSAPLTGRFRTAPTRRDDVRLVWSGDVAGQGWGINPDIGGMTAYAAMAARQPDLFLHNGDSVYADGPLTETVSLPDGRTWRNIVTSEKARVAQTLDEYRGQFAYNLLDENVRAFAAAVPSYVQWDDHEVVNNWYPGEILDLPQYTEKRVDVLARRAFQAFHEWQPIDAKAAVDGRVYRSFGYGPVEVFVLDMRSYKDANTSDRTRPGSVLGSRQANWLVRALASSKATWKIVQADLPVGLVVPDGNDIEGVSNGLPGAPGGRESELAWVLSEISRRRVHNVVWLTADVHYTAAHHYSPDRAAFGDFEPFWEFVSGPLNAGAFGPNNLDPTFGPEAVFVHAPPTPNTSPMDGYQHFGEVNVNATTGELTVDLRDGTGAALWSKTLRPRRREGDG</sequence>
<evidence type="ECO:0000259" key="2">
    <source>
        <dbReference type="Pfam" id="PF09423"/>
    </source>
</evidence>
<organism evidence="4 5">
    <name type="scientific">Saccharomonospora marina XMU15</name>
    <dbReference type="NCBI Taxonomy" id="882083"/>
    <lineage>
        <taxon>Bacteria</taxon>
        <taxon>Bacillati</taxon>
        <taxon>Actinomycetota</taxon>
        <taxon>Actinomycetes</taxon>
        <taxon>Pseudonocardiales</taxon>
        <taxon>Pseudonocardiaceae</taxon>
        <taxon>Saccharomonospora</taxon>
    </lineage>
</organism>
<keyword evidence="1" id="KW-1133">Transmembrane helix</keyword>
<gene>
    <name evidence="4" type="ORF">SacmaDRAFT_1666</name>
</gene>
<dbReference type="InterPro" id="IPR006311">
    <property type="entry name" value="TAT_signal"/>
</dbReference>
<dbReference type="SUPFAM" id="SSF56300">
    <property type="entry name" value="Metallo-dependent phosphatases"/>
    <property type="match status" value="1"/>
</dbReference>
<dbReference type="InterPro" id="IPR032093">
    <property type="entry name" value="PhoD_N"/>
</dbReference>
<dbReference type="Gene3D" id="2.60.40.380">
    <property type="entry name" value="Purple acid phosphatase-like, N-terminal"/>
    <property type="match status" value="1"/>
</dbReference>
<dbReference type="OrthoDB" id="3497025at2"/>
<dbReference type="InterPro" id="IPR029052">
    <property type="entry name" value="Metallo-depent_PP-like"/>
</dbReference>
<keyword evidence="5" id="KW-1185">Reference proteome</keyword>
<dbReference type="CDD" id="cd07389">
    <property type="entry name" value="MPP_PhoD"/>
    <property type="match status" value="1"/>
</dbReference>